<proteinExistence type="predicted"/>
<comment type="caution">
    <text evidence="4">The sequence shown here is derived from an EMBL/GenBank/DDBJ whole genome shotgun (WGS) entry which is preliminary data.</text>
</comment>
<feature type="domain" description="WxL Interacting Protein peptidoglycan binding" evidence="2">
    <location>
        <begin position="50"/>
        <end position="169"/>
    </location>
</feature>
<dbReference type="EMBL" id="AMBL01000022">
    <property type="protein sequence ID" value="EJY46349.1"/>
    <property type="molecule type" value="Genomic_DNA"/>
</dbReference>
<evidence type="ECO:0000313" key="5">
    <source>
        <dbReference type="Proteomes" id="UP000006403"/>
    </source>
</evidence>
<feature type="domain" description="WxL Interacting Protein host binding" evidence="3">
    <location>
        <begin position="181"/>
        <end position="316"/>
    </location>
</feature>
<dbReference type="Proteomes" id="UP000006403">
    <property type="component" value="Unassembled WGS sequence"/>
</dbReference>
<reference evidence="4 5" key="1">
    <citation type="submission" date="2012-04" db="EMBL/GenBank/DDBJ databases">
        <authorList>
            <person name="Weinstock G."/>
            <person name="Sodergren E."/>
            <person name="Lobos E.A."/>
            <person name="Fulton L."/>
            <person name="Fulton R."/>
            <person name="Courtney L."/>
            <person name="Fronick C."/>
            <person name="O'Laughlin M."/>
            <person name="Godfrey J."/>
            <person name="Wilson R.M."/>
            <person name="Miner T."/>
            <person name="Farmer C."/>
            <person name="Delehaunty K."/>
            <person name="Cordes M."/>
            <person name="Minx P."/>
            <person name="Tomlinson C."/>
            <person name="Chen J."/>
            <person name="Wollam A."/>
            <person name="Pepin K.H."/>
            <person name="Bhonagiri V."/>
            <person name="Zhang X."/>
            <person name="Suruliraj S."/>
            <person name="Warren W."/>
            <person name="Mitreva M."/>
            <person name="Mardis E.R."/>
            <person name="Wilson R.K."/>
        </authorList>
    </citation>
    <scope>NUCLEOTIDE SEQUENCE [LARGE SCALE GENOMIC DNA]</scope>
    <source>
        <strain evidence="4 5">505</strain>
    </source>
</reference>
<evidence type="ECO:0000259" key="3">
    <source>
        <dbReference type="Pfam" id="PF11797"/>
    </source>
</evidence>
<feature type="transmembrane region" description="Helical" evidence="1">
    <location>
        <begin position="329"/>
        <end position="351"/>
    </location>
</feature>
<evidence type="ECO:0000256" key="1">
    <source>
        <dbReference type="SAM" id="Phobius"/>
    </source>
</evidence>
<accession>J6YZM5</accession>
<organism evidence="4 5">
    <name type="scientific">Enterococcus faecium 505</name>
    <dbReference type="NCBI Taxonomy" id="1134806"/>
    <lineage>
        <taxon>Bacteria</taxon>
        <taxon>Bacillati</taxon>
        <taxon>Bacillota</taxon>
        <taxon>Bacilli</taxon>
        <taxon>Lactobacillales</taxon>
        <taxon>Enterococcaceae</taxon>
        <taxon>Enterococcus</taxon>
    </lineage>
</organism>
<dbReference type="Pfam" id="PF11797">
    <property type="entry name" value="WxLIP_HBD"/>
    <property type="match status" value="1"/>
</dbReference>
<dbReference type="InterPro" id="IPR021759">
    <property type="entry name" value="WxLIP_HBD"/>
</dbReference>
<dbReference type="AlphaFoldDB" id="J6YZM5"/>
<evidence type="ECO:0000313" key="4">
    <source>
        <dbReference type="EMBL" id="EJY46349.1"/>
    </source>
</evidence>
<name>J6YZM5_ENTFC</name>
<keyword evidence="1" id="KW-0812">Transmembrane</keyword>
<dbReference type="PATRIC" id="fig|1134806.3.peg.954"/>
<dbReference type="InterPro" id="IPR010317">
    <property type="entry name" value="WxLIP_PGBD"/>
</dbReference>
<dbReference type="Pfam" id="PF06030">
    <property type="entry name" value="WxLIP_PGBD"/>
    <property type="match status" value="1"/>
</dbReference>
<protein>
    <submittedName>
        <fullName evidence="4">Uncharacterized protein</fullName>
    </submittedName>
</protein>
<dbReference type="HOGENOM" id="CLU_051987_2_0_9"/>
<keyword evidence="1" id="KW-0472">Membrane</keyword>
<keyword evidence="1" id="KW-1133">Transmembrane helix</keyword>
<evidence type="ECO:0000259" key="2">
    <source>
        <dbReference type="Pfam" id="PF06030"/>
    </source>
</evidence>
<gene>
    <name evidence="4" type="ORF">HMPREF1348_00997</name>
</gene>
<sequence>MKNLFTVVVVERMWWTMNQSKRLFVSFFSILSLFFIFPSISQAEDSAGDFGIKPVFPENQIDKAIGYFDLLVAPEQNQTLEVIISNSSDQERTFELSVNPAVTSDGGTIDYSQKKPTLDGTLPFDVRDVLIVAKKEVNVPAHAETTVPVEVKIPAKSFKGRVLAGIHVSPKEEAEAENATEGAQIKNRIAYNLAVVLQESQETIEPDLKLLSGDLNEVNAKPTVQLRFQNPQPTIISNLIFTSKIYYENQLYIENTSNAFLVAPNSNFHLNLDLAGDKAKAGDYRAEIIAKSGDSNEWRFTQNFTIKKEKAQKVNENSVFEVQEQSFPWLYVGLVAAVLVLLLILLFLWIHKKKKKGETIR</sequence>